<keyword evidence="4" id="KW-0808">Transferase</keyword>
<dbReference type="InterPro" id="IPR001245">
    <property type="entry name" value="Ser-Thr/Tyr_kinase_cat_dom"/>
</dbReference>
<proteinExistence type="predicted"/>
<name>A0A225UX15_9STRA</name>
<dbReference type="PANTHER" id="PTHR24418">
    <property type="entry name" value="TYROSINE-PROTEIN KINASE"/>
    <property type="match status" value="1"/>
</dbReference>
<keyword evidence="2" id="KW-0067">ATP-binding</keyword>
<comment type="caution">
    <text evidence="4">The sequence shown here is derived from an EMBL/GenBank/DDBJ whole genome shotgun (WGS) entry which is preliminary data.</text>
</comment>
<organism evidence="4 5">
    <name type="scientific">Phytophthora megakarya</name>
    <dbReference type="NCBI Taxonomy" id="4795"/>
    <lineage>
        <taxon>Eukaryota</taxon>
        <taxon>Sar</taxon>
        <taxon>Stramenopiles</taxon>
        <taxon>Oomycota</taxon>
        <taxon>Peronosporomycetes</taxon>
        <taxon>Peronosporales</taxon>
        <taxon>Peronosporaceae</taxon>
        <taxon>Phytophthora</taxon>
    </lineage>
</organism>
<evidence type="ECO:0000313" key="5">
    <source>
        <dbReference type="Proteomes" id="UP000198211"/>
    </source>
</evidence>
<dbReference type="InterPro" id="IPR050198">
    <property type="entry name" value="Non-receptor_tyrosine_kinases"/>
</dbReference>
<sequence length="457" mass="52274">MDLDERILTRRPESTILFRDLFTRLQFVHDPVAQHPQDKVRDAYNKIIVRFARLLKTKPLLVRLAKSDTTLVVIKELQHKLDSIFDTLELEDTSDWKNHWGEGCTEQQTKLKKFVSERSHYRLANEVDGDKKLKNVIMQLRGAIAMDPTGELAKLRQTTLEGVLECASLNGLNIYEWFVSREDVDYEDEAIGLLGTFAEARRGMWLHNGERRDVVVKTLFFDTDDSDEDKFLKQLIFWYKLAEHDNVLKLYGGNHVSSPPFFVCEDAHGGNLLEFLEVMENHKHFWKVFLDVAKGIKHLHDRNIVHGAIKGNNILIGDGNVAKIADFRFSSVRSLSLRLSEQGSVAQSRSIRWTPKEVLEATESDEPQLESDIYAFGMCMIEAITGEIPFGMEDDENVTKWVLAGNPPPRPSKASDDVWELICGLCATNFRERPSIKNVIGMIAQHADNNTPWQLPE</sequence>
<evidence type="ECO:0000256" key="2">
    <source>
        <dbReference type="ARBA" id="ARBA00022840"/>
    </source>
</evidence>
<dbReference type="Proteomes" id="UP000198211">
    <property type="component" value="Unassembled WGS sequence"/>
</dbReference>
<evidence type="ECO:0000259" key="3">
    <source>
        <dbReference type="PROSITE" id="PS50011"/>
    </source>
</evidence>
<evidence type="ECO:0000313" key="4">
    <source>
        <dbReference type="EMBL" id="OWY97533.1"/>
    </source>
</evidence>
<protein>
    <submittedName>
        <fullName evidence="4">Serine/threonine protein kinase</fullName>
    </submittedName>
</protein>
<dbReference type="EMBL" id="NBNE01010348">
    <property type="protein sequence ID" value="OWY97533.1"/>
    <property type="molecule type" value="Genomic_DNA"/>
</dbReference>
<keyword evidence="1" id="KW-0547">Nucleotide-binding</keyword>
<keyword evidence="4" id="KW-0723">Serine/threonine-protein kinase</keyword>
<dbReference type="Gene3D" id="1.10.510.10">
    <property type="entry name" value="Transferase(Phosphotransferase) domain 1"/>
    <property type="match status" value="1"/>
</dbReference>
<reference evidence="5" key="1">
    <citation type="submission" date="2017-03" db="EMBL/GenBank/DDBJ databases">
        <title>Phytopthora megakarya and P. palmivora, two closely related causual agents of cacao black pod achieved similar genome size and gene model numbers by different mechanisms.</title>
        <authorList>
            <person name="Ali S."/>
            <person name="Shao J."/>
            <person name="Larry D.J."/>
            <person name="Kronmiller B."/>
            <person name="Shen D."/>
            <person name="Strem M.D."/>
            <person name="Melnick R.L."/>
            <person name="Guiltinan M.J."/>
            <person name="Tyler B.M."/>
            <person name="Meinhardt L.W."/>
            <person name="Bailey B.A."/>
        </authorList>
    </citation>
    <scope>NUCLEOTIDE SEQUENCE [LARGE SCALE GENOMIC DNA]</scope>
    <source>
        <strain evidence="5">zdho120</strain>
    </source>
</reference>
<feature type="domain" description="Protein kinase" evidence="3">
    <location>
        <begin position="186"/>
        <end position="454"/>
    </location>
</feature>
<dbReference type="SUPFAM" id="SSF56112">
    <property type="entry name" value="Protein kinase-like (PK-like)"/>
    <property type="match status" value="1"/>
</dbReference>
<dbReference type="GO" id="GO:0004674">
    <property type="term" value="F:protein serine/threonine kinase activity"/>
    <property type="evidence" value="ECO:0007669"/>
    <property type="project" value="UniProtKB-KW"/>
</dbReference>
<dbReference type="InterPro" id="IPR000719">
    <property type="entry name" value="Prot_kinase_dom"/>
</dbReference>
<dbReference type="AlphaFoldDB" id="A0A225UX15"/>
<dbReference type="PROSITE" id="PS50011">
    <property type="entry name" value="PROTEIN_KINASE_DOM"/>
    <property type="match status" value="1"/>
</dbReference>
<keyword evidence="4" id="KW-0418">Kinase</keyword>
<dbReference type="STRING" id="4795.A0A225UX15"/>
<dbReference type="Pfam" id="PF07714">
    <property type="entry name" value="PK_Tyr_Ser-Thr"/>
    <property type="match status" value="1"/>
</dbReference>
<keyword evidence="5" id="KW-1185">Reference proteome</keyword>
<dbReference type="InterPro" id="IPR011009">
    <property type="entry name" value="Kinase-like_dom_sf"/>
</dbReference>
<dbReference type="OrthoDB" id="117601at2759"/>
<evidence type="ECO:0000256" key="1">
    <source>
        <dbReference type="ARBA" id="ARBA00022741"/>
    </source>
</evidence>
<dbReference type="GO" id="GO:0005524">
    <property type="term" value="F:ATP binding"/>
    <property type="evidence" value="ECO:0007669"/>
    <property type="project" value="UniProtKB-KW"/>
</dbReference>
<gene>
    <name evidence="4" type="ORF">PHMEG_00031917</name>
</gene>
<accession>A0A225UX15</accession>